<accession>A0ABQ7AUH3</accession>
<evidence type="ECO:0000256" key="17">
    <source>
        <dbReference type="SAM" id="MobiDB-lite"/>
    </source>
</evidence>
<dbReference type="Proteomes" id="UP000266723">
    <property type="component" value="Unassembled WGS sequence"/>
</dbReference>
<proteinExistence type="inferred from homology"/>
<evidence type="ECO:0000256" key="5">
    <source>
        <dbReference type="ARBA" id="ARBA00012250"/>
    </source>
</evidence>
<keyword evidence="19" id="KW-1185">Reference proteome</keyword>
<comment type="subcellular location">
    <subcellularLocation>
        <location evidence="3">Vacuole</location>
    </subcellularLocation>
</comment>
<comment type="catalytic activity">
    <reaction evidence="15">
        <text>a thioglucoside + H2O = a sugar + a thiol.</text>
        <dbReference type="EC" id="3.2.1.147"/>
    </reaction>
</comment>
<keyword evidence="8" id="KW-0732">Signal</keyword>
<feature type="region of interest" description="Disordered" evidence="17">
    <location>
        <begin position="295"/>
        <end position="320"/>
    </location>
</feature>
<gene>
    <name evidence="18" type="ORF">DY000_02062571</name>
</gene>
<dbReference type="Gene3D" id="3.20.20.80">
    <property type="entry name" value="Glycosidases"/>
    <property type="match status" value="1"/>
</dbReference>
<evidence type="ECO:0000256" key="6">
    <source>
        <dbReference type="ARBA" id="ARBA00012744"/>
    </source>
</evidence>
<dbReference type="EC" id="3.2.1.21" evidence="6"/>
<sequence>MVRNALENQKNDDGPLLQKTPQGRLPITQRLGPILISPNQSTAEANTSTQERVPATLRLGPINAVSEDTEVAVAPTVTKRRPGRPPGKKRPIVPSSPKLLIGQTSHGRGSVNPKGLQFYKNFILELVSHGNSSTEPYIVAHNLLLAHASASRLYRQKYKDTQGGSVGFSIFAIGFRPSTNSKDDEMAIQRFKDFFFGWMLGPLRYGDYPEGMKRIVGTRLPVFTKEESEQVKGSSDFVGVIHYLAASISNAQSQPSLPGDSAFFTDIGASLTYVMAVGNPVMQRMLSERRAALGLPVRDPQESDPTRQQPSNPTNYFEDM</sequence>
<keyword evidence="11" id="KW-0325">Glycoprotein</keyword>
<evidence type="ECO:0000256" key="7">
    <source>
        <dbReference type="ARBA" id="ARBA00022554"/>
    </source>
</evidence>
<dbReference type="InterPro" id="IPR001360">
    <property type="entry name" value="Glyco_hydro_1"/>
</dbReference>
<comment type="caution">
    <text evidence="18">The sequence shown here is derived from an EMBL/GenBank/DDBJ whole genome shotgun (WGS) entry which is preliminary data.</text>
</comment>
<dbReference type="EC" id="3.2.1.147" evidence="5"/>
<dbReference type="Pfam" id="PF00232">
    <property type="entry name" value="Glyco_hydro_1"/>
    <property type="match status" value="1"/>
</dbReference>
<dbReference type="EMBL" id="QGKV02001556">
    <property type="protein sequence ID" value="KAF3517762.1"/>
    <property type="molecule type" value="Genomic_DNA"/>
</dbReference>
<evidence type="ECO:0000256" key="15">
    <source>
        <dbReference type="ARBA" id="ARBA00034026"/>
    </source>
</evidence>
<protein>
    <recommendedName>
        <fullName evidence="13">Sinigrinase</fullName>
        <ecNumber evidence="5">3.2.1.147</ecNumber>
        <ecNumber evidence="6">3.2.1.21</ecNumber>
    </recommendedName>
    <alternativeName>
        <fullName evidence="14">Thioglucosidase</fullName>
    </alternativeName>
</protein>
<evidence type="ECO:0000256" key="14">
    <source>
        <dbReference type="ARBA" id="ARBA00032797"/>
    </source>
</evidence>
<keyword evidence="7" id="KW-0926">Vacuole</keyword>
<evidence type="ECO:0000256" key="12">
    <source>
        <dbReference type="ARBA" id="ARBA00023295"/>
    </source>
</evidence>
<evidence type="ECO:0000313" key="18">
    <source>
        <dbReference type="EMBL" id="KAF3517762.1"/>
    </source>
</evidence>
<feature type="region of interest" description="Disordered" evidence="17">
    <location>
        <begin position="78"/>
        <end position="108"/>
    </location>
</feature>
<keyword evidence="10" id="KW-1015">Disulfide bond</keyword>
<evidence type="ECO:0000256" key="8">
    <source>
        <dbReference type="ARBA" id="ARBA00022729"/>
    </source>
</evidence>
<evidence type="ECO:0000256" key="2">
    <source>
        <dbReference type="ARBA" id="ARBA00003014"/>
    </source>
</evidence>
<keyword evidence="12" id="KW-0326">Glycosidase</keyword>
<organism evidence="18 19">
    <name type="scientific">Brassica cretica</name>
    <name type="common">Mustard</name>
    <dbReference type="NCBI Taxonomy" id="69181"/>
    <lineage>
        <taxon>Eukaryota</taxon>
        <taxon>Viridiplantae</taxon>
        <taxon>Streptophyta</taxon>
        <taxon>Embryophyta</taxon>
        <taxon>Tracheophyta</taxon>
        <taxon>Spermatophyta</taxon>
        <taxon>Magnoliopsida</taxon>
        <taxon>eudicotyledons</taxon>
        <taxon>Gunneridae</taxon>
        <taxon>Pentapetalae</taxon>
        <taxon>rosids</taxon>
        <taxon>malvids</taxon>
        <taxon>Brassicales</taxon>
        <taxon>Brassicaceae</taxon>
        <taxon>Brassiceae</taxon>
        <taxon>Brassica</taxon>
    </lineage>
</organism>
<feature type="compositionally biased region" description="Basic residues" evidence="17">
    <location>
        <begin position="78"/>
        <end position="91"/>
    </location>
</feature>
<feature type="region of interest" description="Disordered" evidence="17">
    <location>
        <begin position="1"/>
        <end position="28"/>
    </location>
</feature>
<evidence type="ECO:0000256" key="9">
    <source>
        <dbReference type="ARBA" id="ARBA00022801"/>
    </source>
</evidence>
<dbReference type="InterPro" id="IPR017853">
    <property type="entry name" value="GH"/>
</dbReference>
<dbReference type="SUPFAM" id="SSF51445">
    <property type="entry name" value="(Trans)glycosidases"/>
    <property type="match status" value="1"/>
</dbReference>
<dbReference type="PANTHER" id="PTHR10353">
    <property type="entry name" value="GLYCOSYL HYDROLASE"/>
    <property type="match status" value="1"/>
</dbReference>
<comment type="function">
    <text evidence="2">Degradation of glucosinolates (glucose residue linked by a thioglucoside bound to an amino acid derivative) to glucose, sulfate and any of the products: thiocyanates, isothiocyanates, nitriles, epithionitriles or oxazolidine-2-thiones.</text>
</comment>
<comment type="similarity">
    <text evidence="4 16">Belongs to the glycosyl hydrolase 1 family.</text>
</comment>
<evidence type="ECO:0000256" key="16">
    <source>
        <dbReference type="RuleBase" id="RU003690"/>
    </source>
</evidence>
<reference evidence="18 19" key="1">
    <citation type="journal article" date="2020" name="BMC Genomics">
        <title>Intraspecific diversification of the crop wild relative Brassica cretica Lam. using demographic model selection.</title>
        <authorList>
            <person name="Kioukis A."/>
            <person name="Michalopoulou V.A."/>
            <person name="Briers L."/>
            <person name="Pirintsos S."/>
            <person name="Studholme D.J."/>
            <person name="Pavlidis P."/>
            <person name="Sarris P.F."/>
        </authorList>
    </citation>
    <scope>NUCLEOTIDE SEQUENCE [LARGE SCALE GENOMIC DNA]</scope>
    <source>
        <strain evidence="19">cv. PFS-1207/04</strain>
    </source>
</reference>
<evidence type="ECO:0000256" key="13">
    <source>
        <dbReference type="ARBA" id="ARBA00032643"/>
    </source>
</evidence>
<dbReference type="PANTHER" id="PTHR10353:SF150">
    <property type="entry name" value="BETA-GLUCOSIDASE 1-RELATED"/>
    <property type="match status" value="1"/>
</dbReference>
<evidence type="ECO:0000313" key="19">
    <source>
        <dbReference type="Proteomes" id="UP000266723"/>
    </source>
</evidence>
<evidence type="ECO:0000256" key="1">
    <source>
        <dbReference type="ARBA" id="ARBA00000448"/>
    </source>
</evidence>
<name>A0ABQ7AUH3_BRACR</name>
<evidence type="ECO:0000256" key="11">
    <source>
        <dbReference type="ARBA" id="ARBA00023180"/>
    </source>
</evidence>
<evidence type="ECO:0000256" key="3">
    <source>
        <dbReference type="ARBA" id="ARBA00004116"/>
    </source>
</evidence>
<comment type="catalytic activity">
    <reaction evidence="1">
        <text>Hydrolysis of terminal, non-reducing beta-D-glucosyl residues with release of beta-D-glucose.</text>
        <dbReference type="EC" id="3.2.1.21"/>
    </reaction>
</comment>
<evidence type="ECO:0000256" key="4">
    <source>
        <dbReference type="ARBA" id="ARBA00010838"/>
    </source>
</evidence>
<evidence type="ECO:0000256" key="10">
    <source>
        <dbReference type="ARBA" id="ARBA00023157"/>
    </source>
</evidence>
<feature type="compositionally biased region" description="Polar residues" evidence="17">
    <location>
        <begin position="306"/>
        <end position="320"/>
    </location>
</feature>
<keyword evidence="9" id="KW-0378">Hydrolase</keyword>